<keyword evidence="4 5" id="KW-0472">Membrane</keyword>
<dbReference type="Gene3D" id="1.10.1450.10">
    <property type="entry name" value="Tetraspanin"/>
    <property type="match status" value="1"/>
</dbReference>
<dbReference type="PANTHER" id="PTHR19282:SF549">
    <property type="entry name" value="TETRASPANIN"/>
    <property type="match status" value="1"/>
</dbReference>
<name>A0ABM0GQQ6_SACKO</name>
<accession>A0ABM0GQQ6</accession>
<comment type="subcellular location">
    <subcellularLocation>
        <location evidence="1">Membrane</location>
        <topology evidence="1">Multi-pass membrane protein</topology>
    </subcellularLocation>
</comment>
<evidence type="ECO:0000256" key="3">
    <source>
        <dbReference type="ARBA" id="ARBA00022989"/>
    </source>
</evidence>
<feature type="transmembrane region" description="Helical" evidence="5">
    <location>
        <begin position="20"/>
        <end position="43"/>
    </location>
</feature>
<feature type="transmembrane region" description="Helical" evidence="5">
    <location>
        <begin position="55"/>
        <end position="78"/>
    </location>
</feature>
<feature type="transmembrane region" description="Helical" evidence="5">
    <location>
        <begin position="98"/>
        <end position="120"/>
    </location>
</feature>
<keyword evidence="6" id="KW-1185">Reference proteome</keyword>
<dbReference type="Proteomes" id="UP000694865">
    <property type="component" value="Unplaced"/>
</dbReference>
<proteinExistence type="predicted"/>
<organism evidence="6 7">
    <name type="scientific">Saccoglossus kowalevskii</name>
    <name type="common">Acorn worm</name>
    <dbReference type="NCBI Taxonomy" id="10224"/>
    <lineage>
        <taxon>Eukaryota</taxon>
        <taxon>Metazoa</taxon>
        <taxon>Hemichordata</taxon>
        <taxon>Enteropneusta</taxon>
        <taxon>Harrimaniidae</taxon>
        <taxon>Saccoglossus</taxon>
    </lineage>
</organism>
<dbReference type="Pfam" id="PF00335">
    <property type="entry name" value="Tetraspanin"/>
    <property type="match status" value="1"/>
</dbReference>
<evidence type="ECO:0000256" key="5">
    <source>
        <dbReference type="SAM" id="Phobius"/>
    </source>
</evidence>
<keyword evidence="3 5" id="KW-1133">Transmembrane helix</keyword>
<evidence type="ECO:0000313" key="7">
    <source>
        <dbReference type="RefSeq" id="XP_002735210.1"/>
    </source>
</evidence>
<dbReference type="GeneID" id="100369131"/>
<dbReference type="PRINTS" id="PR00218">
    <property type="entry name" value="PERIPHERNRDS"/>
</dbReference>
<gene>
    <name evidence="7" type="primary">LOC100369131</name>
</gene>
<dbReference type="InterPro" id="IPR008952">
    <property type="entry name" value="Tetraspanin_EC2_sf"/>
</dbReference>
<keyword evidence="2 5" id="KW-0812">Transmembrane</keyword>
<reference evidence="7" key="1">
    <citation type="submission" date="2025-08" db="UniProtKB">
        <authorList>
            <consortium name="RefSeq"/>
        </authorList>
    </citation>
    <scope>IDENTIFICATION</scope>
    <source>
        <tissue evidence="7">Testes</tissue>
    </source>
</reference>
<evidence type="ECO:0000256" key="1">
    <source>
        <dbReference type="ARBA" id="ARBA00004141"/>
    </source>
</evidence>
<dbReference type="SUPFAM" id="SSF48652">
    <property type="entry name" value="Tetraspanin"/>
    <property type="match status" value="1"/>
</dbReference>
<evidence type="ECO:0000256" key="4">
    <source>
        <dbReference type="ARBA" id="ARBA00023136"/>
    </source>
</evidence>
<dbReference type="InterPro" id="IPR000830">
    <property type="entry name" value="Peripherin/rom-1"/>
</dbReference>
<dbReference type="RefSeq" id="XP_002735210.1">
    <property type="nucleotide sequence ID" value="XM_002735164.1"/>
</dbReference>
<protein>
    <submittedName>
        <fullName evidence="7">Photoreceptor outer segment membrane glycoprotein 2-like</fullName>
    </submittedName>
</protein>
<sequence>MALLAVELSENGRGRLGTLLWIINWASTICGVVITSMGIYFKIRVEEKMNLIDGYNANVLPWMLIVVGIFSTVVFLGGGKICHDCGNTHTRAKLKGLLLPYIIVLMVLVILLLAGGSMCFDHRRQLHDSLHDGLKKAMGEYRNDAHLKKEIDLLQMEYQCCGNEDHKDWFVIPWINGMYLNMRDEKVKEKMATGGYLNDDAPFSCCDPASKRPCIHHHVFDSDMHYNYDPNTGLTIYTDGCRRVMTEYFSHRLEVMGAIIMSIFGAQPRDNKRDLCKEHRVCGISVIAVLALANMQPQNSTRSGCDSLCHLLRPVYTVLVLIGVRYLQTSIHNADVSGDPTSNAPGWLFENMPVNVVRAPKSVRDKGIIDEESKE</sequence>
<dbReference type="PANTHER" id="PTHR19282">
    <property type="entry name" value="TETRASPANIN"/>
    <property type="match status" value="1"/>
</dbReference>
<dbReference type="InterPro" id="IPR018499">
    <property type="entry name" value="Tetraspanin/Peripherin"/>
</dbReference>
<evidence type="ECO:0000313" key="6">
    <source>
        <dbReference type="Proteomes" id="UP000694865"/>
    </source>
</evidence>
<evidence type="ECO:0000256" key="2">
    <source>
        <dbReference type="ARBA" id="ARBA00022692"/>
    </source>
</evidence>